<dbReference type="SUPFAM" id="SSF54928">
    <property type="entry name" value="RNA-binding domain, RBD"/>
    <property type="match status" value="1"/>
</dbReference>
<dbReference type="EMBL" id="AJWJ01000087">
    <property type="protein sequence ID" value="KAF2075761.1"/>
    <property type="molecule type" value="Genomic_DNA"/>
</dbReference>
<sequence length="330" mass="38028">MHTDTDTDTNNNDDMDVFGGDDGNNQSLITPDTQTTTSVVNPIQIIPRAQRIEKNVPLVDSEIIYFKTPKAESSLFVSNLPTQITDTDLKEFFNEFGLIHELRMQKNCAIIRYYSVIECAHAERYWLENDIIFYGQSCKISRSVYTNYQIKPLSVEKSVTLVQRFIGFDSFSTEFIEMAEKEPDQRHRQLLEEEGYSVNPNIITKTYGARMVCTISEQDIKFWADGEGTFESLDLREAIENSKKAAITNTRKNLFSQLALLVLPNRAKAILYLVDQKNIIAPEEPQIEEGMDLLSFFEYGNDEQEFMDFKVHQQQQSQPQSQQQSQQQHS</sequence>
<dbReference type="CDD" id="cd00590">
    <property type="entry name" value="RRM_SF"/>
    <property type="match status" value="1"/>
</dbReference>
<dbReference type="PROSITE" id="PS50102">
    <property type="entry name" value="RRM"/>
    <property type="match status" value="1"/>
</dbReference>
<feature type="domain" description="RRM" evidence="3">
    <location>
        <begin position="73"/>
        <end position="145"/>
    </location>
</feature>
<evidence type="ECO:0000313" key="5">
    <source>
        <dbReference type="Proteomes" id="UP000695562"/>
    </source>
</evidence>
<dbReference type="InterPro" id="IPR035979">
    <property type="entry name" value="RBD_domain_sf"/>
</dbReference>
<dbReference type="AlphaFoldDB" id="A0A8J4Q7D8"/>
<evidence type="ECO:0000256" key="1">
    <source>
        <dbReference type="PROSITE-ProRule" id="PRU00176"/>
    </source>
</evidence>
<dbReference type="Proteomes" id="UP000695562">
    <property type="component" value="Unassembled WGS sequence"/>
</dbReference>
<evidence type="ECO:0000259" key="3">
    <source>
        <dbReference type="PROSITE" id="PS50102"/>
    </source>
</evidence>
<dbReference type="InterPro" id="IPR040224">
    <property type="entry name" value="RDM1"/>
</dbReference>
<evidence type="ECO:0000256" key="2">
    <source>
        <dbReference type="SAM" id="MobiDB-lite"/>
    </source>
</evidence>
<keyword evidence="5" id="KW-1185">Reference proteome</keyword>
<dbReference type="PANTHER" id="PTHR31164">
    <property type="entry name" value="RAD52 MOTIF-CONTAINING PROTEIN 1"/>
    <property type="match status" value="1"/>
</dbReference>
<dbReference type="InterPro" id="IPR012677">
    <property type="entry name" value="Nucleotide-bd_a/b_plait_sf"/>
</dbReference>
<feature type="compositionally biased region" description="Low complexity" evidence="2">
    <location>
        <begin position="313"/>
        <end position="330"/>
    </location>
</feature>
<dbReference type="InterPro" id="IPR000504">
    <property type="entry name" value="RRM_dom"/>
</dbReference>
<dbReference type="SMART" id="SM00360">
    <property type="entry name" value="RRM"/>
    <property type="match status" value="1"/>
</dbReference>
<gene>
    <name evidence="4" type="ORF">CYY_002943</name>
</gene>
<comment type="caution">
    <text evidence="4">The sequence shown here is derived from an EMBL/GenBank/DDBJ whole genome shotgun (WGS) entry which is preliminary data.</text>
</comment>
<dbReference type="GO" id="GO:0003723">
    <property type="term" value="F:RNA binding"/>
    <property type="evidence" value="ECO:0007669"/>
    <property type="project" value="UniProtKB-UniRule"/>
</dbReference>
<reference evidence="4" key="1">
    <citation type="submission" date="2020-01" db="EMBL/GenBank/DDBJ databases">
        <title>Development of genomics and gene disruption for Polysphondylium violaceum indicates a role for the polyketide synthase stlB in stalk morphogenesis.</title>
        <authorList>
            <person name="Narita B."/>
            <person name="Kawabe Y."/>
            <person name="Kin K."/>
            <person name="Saito T."/>
            <person name="Gibbs R."/>
            <person name="Kuspa A."/>
            <person name="Muzny D."/>
            <person name="Queller D."/>
            <person name="Richards S."/>
            <person name="Strassman J."/>
            <person name="Sucgang R."/>
            <person name="Worley K."/>
            <person name="Schaap P."/>
        </authorList>
    </citation>
    <scope>NUCLEOTIDE SEQUENCE</scope>
    <source>
        <strain evidence="4">QSvi11</strain>
    </source>
</reference>
<dbReference type="OrthoDB" id="20570at2759"/>
<evidence type="ECO:0000313" key="4">
    <source>
        <dbReference type="EMBL" id="KAF2075761.1"/>
    </source>
</evidence>
<organism evidence="4 5">
    <name type="scientific">Polysphondylium violaceum</name>
    <dbReference type="NCBI Taxonomy" id="133409"/>
    <lineage>
        <taxon>Eukaryota</taxon>
        <taxon>Amoebozoa</taxon>
        <taxon>Evosea</taxon>
        <taxon>Eumycetozoa</taxon>
        <taxon>Dictyostelia</taxon>
        <taxon>Dictyosteliales</taxon>
        <taxon>Dictyosteliaceae</taxon>
        <taxon>Polysphondylium</taxon>
    </lineage>
</organism>
<dbReference type="PANTHER" id="PTHR31164:SF1">
    <property type="entry name" value="RAD52 MOTIF-CONTAINING PROTEIN 1"/>
    <property type="match status" value="1"/>
</dbReference>
<keyword evidence="1" id="KW-0694">RNA-binding</keyword>
<accession>A0A8J4Q7D8</accession>
<feature type="compositionally biased region" description="Polar residues" evidence="2">
    <location>
        <begin position="23"/>
        <end position="34"/>
    </location>
</feature>
<feature type="region of interest" description="Disordered" evidence="2">
    <location>
        <begin position="1"/>
        <end position="34"/>
    </location>
</feature>
<dbReference type="GO" id="GO:0005730">
    <property type="term" value="C:nucleolus"/>
    <property type="evidence" value="ECO:0007669"/>
    <property type="project" value="TreeGrafter"/>
</dbReference>
<dbReference type="Gene3D" id="3.30.70.330">
    <property type="match status" value="1"/>
</dbReference>
<feature type="region of interest" description="Disordered" evidence="2">
    <location>
        <begin position="310"/>
        <end position="330"/>
    </location>
</feature>
<protein>
    <recommendedName>
        <fullName evidence="3">RRM domain-containing protein</fullName>
    </recommendedName>
</protein>
<dbReference type="Pfam" id="PF00076">
    <property type="entry name" value="RRM_1"/>
    <property type="match status" value="1"/>
</dbReference>
<proteinExistence type="predicted"/>
<name>A0A8J4Q7D8_9MYCE</name>